<feature type="compositionally biased region" description="Basic and acidic residues" evidence="1">
    <location>
        <begin position="34"/>
        <end position="51"/>
    </location>
</feature>
<evidence type="ECO:0000256" key="1">
    <source>
        <dbReference type="SAM" id="MobiDB-lite"/>
    </source>
</evidence>
<comment type="caution">
    <text evidence="2">The sequence shown here is derived from an EMBL/GenBank/DDBJ whole genome shotgun (WGS) entry which is preliminary data.</text>
</comment>
<keyword evidence="3" id="KW-1185">Reference proteome</keyword>
<accession>A0AAD6STP4</accession>
<sequence>MVSGIPRGFARSYRLSQAKGNKSASAKKPAVRSTKQERELKKQEKVEAHQQKLKRIAEPDILSPVGTLKSKYLLGYGLVAPILDRFGGCGPRLAELPEQRDLSHNTVNRLIEMGGTGGQNLRRAAPEHALTYVIDESLIDKSSLSLVEPPGGFRTMAKFTEAAMEEDAVVYQYAGAHRTAALGMIFKEPRETAKRLDAQVKKSGRALKAKDAELRQRAIQTLNEQATWLVAFYTDSFKESNEAQAVHLELIDNNALTSRVDTPLTRWNHVARALYNADTPGGYRLALSAALTSEPKGDVEQLLRKHEDVVAAMINLQAMPTFSKSQFTLSPAELVEATQVIWGGMAPFIISGYAQLQFLLAPGKNLKKESLGPRMADVVAFSQYIANVLQTPDRPCYALDALLQIFDDAFQNHLHKNFKWFGQSYKLEKGAGKKNKWDAAYDEYLTEVETRIAEVIEELARDARLANEPDLADVLSEELLWRIRMIANGGLRSYPFIDPGHRVPFLCPRYVRMVFVSLRDIAPMLSLVVNWFVPNLCDADKLRGNRKAQASSVTANTPSHLCLLLHHLVYFHGEQDQDKWAKSPCDTAKMQYWSFSRNQSQPSFEAATAFLDLLFIVLRCRSVTLVPGMGSIVAAQCMDEVEEGEEDDEMKLEDDEASNGAIILYHWAQTVQSSLKAQNIKVKMTDIHPRLLQKCPPSAYKDFPDHPIATRSGFRRGFERSAYSFLVSPTGTNDPKVRLRFMRNMYEEYMVYKMHVYPALEEMQGVDAYPLSLKAQLLEHLRGKYPGFAQYDYWYNEETKRKKAPKFEPVPHPTADDIVRAAAIPAQDLKLAQLRKHFRQFSRLLNKPDWAGVAVKDGLKVSRYTLLPGIRATLASLAMQTFDAQKQTSRIQAKGQFTRMAYVWPPSAEDLAREPLHKYGIQIRAATVQEVVEYFPPGSVIGIAAAEDLPLYVPSDHPYYDLAHQRAPKDNEFVMRGGKRLARAHGVEGADIEMVEDEEEAGGENTPSGGEGGAETGGEKPTSGDEASEDEGEAPPSAAESGGEKPDEEASPREGDDVAMAAISEEEDDTQDEADASPQSKLKRRRPLAQRADEDPAVKRRRLST</sequence>
<organism evidence="2 3">
    <name type="scientific">Mycena alexandri</name>
    <dbReference type="NCBI Taxonomy" id="1745969"/>
    <lineage>
        <taxon>Eukaryota</taxon>
        <taxon>Fungi</taxon>
        <taxon>Dikarya</taxon>
        <taxon>Basidiomycota</taxon>
        <taxon>Agaricomycotina</taxon>
        <taxon>Agaricomycetes</taxon>
        <taxon>Agaricomycetidae</taxon>
        <taxon>Agaricales</taxon>
        <taxon>Marasmiineae</taxon>
        <taxon>Mycenaceae</taxon>
        <taxon>Mycena</taxon>
    </lineage>
</organism>
<dbReference type="Proteomes" id="UP001218188">
    <property type="component" value="Unassembled WGS sequence"/>
</dbReference>
<feature type="compositionally biased region" description="Acidic residues" evidence="1">
    <location>
        <begin position="1064"/>
        <end position="1075"/>
    </location>
</feature>
<feature type="compositionally biased region" description="Basic and acidic residues" evidence="1">
    <location>
        <begin position="1042"/>
        <end position="1056"/>
    </location>
</feature>
<dbReference type="EMBL" id="JARJCM010000062">
    <property type="protein sequence ID" value="KAJ7033874.1"/>
    <property type="molecule type" value="Genomic_DNA"/>
</dbReference>
<evidence type="ECO:0000313" key="3">
    <source>
        <dbReference type="Proteomes" id="UP001218188"/>
    </source>
</evidence>
<evidence type="ECO:0000313" key="2">
    <source>
        <dbReference type="EMBL" id="KAJ7033874.1"/>
    </source>
</evidence>
<reference evidence="2" key="1">
    <citation type="submission" date="2023-03" db="EMBL/GenBank/DDBJ databases">
        <title>Massive genome expansion in bonnet fungi (Mycena s.s.) driven by repeated elements and novel gene families across ecological guilds.</title>
        <authorList>
            <consortium name="Lawrence Berkeley National Laboratory"/>
            <person name="Harder C.B."/>
            <person name="Miyauchi S."/>
            <person name="Viragh M."/>
            <person name="Kuo A."/>
            <person name="Thoen E."/>
            <person name="Andreopoulos B."/>
            <person name="Lu D."/>
            <person name="Skrede I."/>
            <person name="Drula E."/>
            <person name="Henrissat B."/>
            <person name="Morin E."/>
            <person name="Kohler A."/>
            <person name="Barry K."/>
            <person name="LaButti K."/>
            <person name="Morin E."/>
            <person name="Salamov A."/>
            <person name="Lipzen A."/>
            <person name="Mereny Z."/>
            <person name="Hegedus B."/>
            <person name="Baldrian P."/>
            <person name="Stursova M."/>
            <person name="Weitz H."/>
            <person name="Taylor A."/>
            <person name="Grigoriev I.V."/>
            <person name="Nagy L.G."/>
            <person name="Martin F."/>
            <person name="Kauserud H."/>
        </authorList>
    </citation>
    <scope>NUCLEOTIDE SEQUENCE</scope>
    <source>
        <strain evidence="2">CBHHK200</strain>
    </source>
</reference>
<feature type="compositionally biased region" description="Polar residues" evidence="1">
    <location>
        <begin position="14"/>
        <end position="24"/>
    </location>
</feature>
<dbReference type="AlphaFoldDB" id="A0AAD6STP4"/>
<name>A0AAD6STP4_9AGAR</name>
<feature type="region of interest" description="Disordered" evidence="1">
    <location>
        <begin position="997"/>
        <end position="1105"/>
    </location>
</feature>
<gene>
    <name evidence="2" type="ORF">C8F04DRAFT_1260607</name>
</gene>
<protein>
    <submittedName>
        <fullName evidence="2">Uncharacterized protein</fullName>
    </submittedName>
</protein>
<proteinExistence type="predicted"/>
<feature type="region of interest" description="Disordered" evidence="1">
    <location>
        <begin position="1"/>
        <end position="51"/>
    </location>
</feature>